<gene>
    <name evidence="1" type="ORF">OL497_07030</name>
</gene>
<keyword evidence="2" id="KW-1185">Reference proteome</keyword>
<dbReference type="Proteomes" id="UP001207742">
    <property type="component" value="Unassembled WGS sequence"/>
</dbReference>
<accession>A0ABT3IIL1</accession>
<comment type="caution">
    <text evidence="1">The sequence shown here is derived from an EMBL/GenBank/DDBJ whole genome shotgun (WGS) entry which is preliminary data.</text>
</comment>
<proteinExistence type="predicted"/>
<evidence type="ECO:0000313" key="1">
    <source>
        <dbReference type="EMBL" id="MCW3483640.1"/>
    </source>
</evidence>
<name>A0ABT3IIL1_9BACT</name>
<sequence>MNKLPDRTPDATNVCQDPEYILHTLAKPYEALGFTHHFYLENGLLVCSDDPVILNKPVISIQGHHYHPKGPGLPHGFCFYALTVMEAAFFFKGIFLLPQGVFTRTEISGDVAHQLQLHHWYPQIYK</sequence>
<organism evidence="1 2">
    <name type="scientific">Chitinophaga nivalis</name>
    <dbReference type="NCBI Taxonomy" id="2991709"/>
    <lineage>
        <taxon>Bacteria</taxon>
        <taxon>Pseudomonadati</taxon>
        <taxon>Bacteroidota</taxon>
        <taxon>Chitinophagia</taxon>
        <taxon>Chitinophagales</taxon>
        <taxon>Chitinophagaceae</taxon>
        <taxon>Chitinophaga</taxon>
    </lineage>
</organism>
<dbReference type="RefSeq" id="WP_264729160.1">
    <property type="nucleotide sequence ID" value="NZ_JAPDNR010000001.1"/>
</dbReference>
<dbReference type="EMBL" id="JAPDNS010000001">
    <property type="protein sequence ID" value="MCW3483640.1"/>
    <property type="molecule type" value="Genomic_DNA"/>
</dbReference>
<protein>
    <submittedName>
        <fullName evidence="1">Uncharacterized protein</fullName>
    </submittedName>
</protein>
<evidence type="ECO:0000313" key="2">
    <source>
        <dbReference type="Proteomes" id="UP001207742"/>
    </source>
</evidence>
<reference evidence="1 2" key="1">
    <citation type="submission" date="2022-10" db="EMBL/GenBank/DDBJ databases">
        <title>Chitinophaga nivalis PC15 sp. nov., isolated from Pyeongchang county, South Korea.</title>
        <authorList>
            <person name="Trinh H.N."/>
        </authorList>
    </citation>
    <scope>NUCLEOTIDE SEQUENCE [LARGE SCALE GENOMIC DNA]</scope>
    <source>
        <strain evidence="1 2">PC14</strain>
    </source>
</reference>